<organism evidence="3 4">
    <name type="scientific">Moniliophthora roreri</name>
    <name type="common">Frosty pod rot fungus</name>
    <name type="synonym">Monilia roreri</name>
    <dbReference type="NCBI Taxonomy" id="221103"/>
    <lineage>
        <taxon>Eukaryota</taxon>
        <taxon>Fungi</taxon>
        <taxon>Dikarya</taxon>
        <taxon>Basidiomycota</taxon>
        <taxon>Agaricomycotina</taxon>
        <taxon>Agaricomycetes</taxon>
        <taxon>Agaricomycetidae</taxon>
        <taxon>Agaricales</taxon>
        <taxon>Marasmiineae</taxon>
        <taxon>Marasmiaceae</taxon>
        <taxon>Moniliophthora</taxon>
    </lineage>
</organism>
<evidence type="ECO:0000313" key="4">
    <source>
        <dbReference type="Proteomes" id="UP000054988"/>
    </source>
</evidence>
<dbReference type="Proteomes" id="UP000054988">
    <property type="component" value="Unassembled WGS sequence"/>
</dbReference>
<feature type="signal peptide" evidence="1">
    <location>
        <begin position="1"/>
        <end position="19"/>
    </location>
</feature>
<protein>
    <recommendedName>
        <fullName evidence="2">Amidase domain-containing protein</fullName>
    </recommendedName>
</protein>
<gene>
    <name evidence="3" type="ORF">WG66_19990</name>
</gene>
<sequence length="551" mass="57979">MVNIRVGITFLCSFSLVFAAFTDSKRSQHHISGEAKAKFPDLYEAGVTELQAGLDAGLFNSVDLVKAYFARIDETSFLNAVLEKNPSALAEAAVLDKERRSSGKRSLLHGIPILLKDNIATIASEGMNTTAGSFSLLGSVVPEDAGVVKRLRKAGAIILGKANLSEFAHFRGNLPSGWSGRGGQNTNAYFPNADPCGSSSGSGVAASIGLVTVTLGSETDGSITCPSSNNNAVGIKPTVGLTSRAGVIPISANQDTIGPITRSVSDAAIVLSVIAGKDPNDNFTLAQPDTVPDLTKNLDVNALKGKRIGVPRAVFFTPGFNDPSVVAAFEEALKTIESLGATVVDPADLPSAAEIRRSNNETIVLDVDFKVQLDAYYQALVENPSGVRSLADLIAFNDANPELEEPVNFTDQSELIAAEATVGFDSNYTQALAFNHELGRTRGIDAALQEHNLDALVLPATGLTTTPAAIAGYPIVTGNLFNNVTIESAGPLTVYPAPGVPFGLSFFGTAFSEFDLVGFAFAYEQKTKTRLARKAFAAAIPKTQLADVMQY</sequence>
<dbReference type="InterPro" id="IPR036928">
    <property type="entry name" value="AS_sf"/>
</dbReference>
<dbReference type="PANTHER" id="PTHR42678">
    <property type="entry name" value="AMIDASE"/>
    <property type="match status" value="1"/>
</dbReference>
<dbReference type="Pfam" id="PF01425">
    <property type="entry name" value="Amidase"/>
    <property type="match status" value="1"/>
</dbReference>
<evidence type="ECO:0000259" key="2">
    <source>
        <dbReference type="Pfam" id="PF01425"/>
    </source>
</evidence>
<proteinExistence type="predicted"/>
<dbReference type="EMBL" id="LATX01002554">
    <property type="protein sequence ID" value="KTB27435.1"/>
    <property type="molecule type" value="Genomic_DNA"/>
</dbReference>
<dbReference type="PANTHER" id="PTHR42678:SF34">
    <property type="entry name" value="OS04G0183300 PROTEIN"/>
    <property type="match status" value="1"/>
</dbReference>
<dbReference type="SUPFAM" id="SSF75304">
    <property type="entry name" value="Amidase signature (AS) enzymes"/>
    <property type="match status" value="1"/>
</dbReference>
<accession>A0A0W0ETV7</accession>
<dbReference type="InterPro" id="IPR023631">
    <property type="entry name" value="Amidase_dom"/>
</dbReference>
<dbReference type="AlphaFoldDB" id="A0A0W0ETV7"/>
<comment type="caution">
    <text evidence="3">The sequence shown here is derived from an EMBL/GenBank/DDBJ whole genome shotgun (WGS) entry which is preliminary data.</text>
</comment>
<keyword evidence="1" id="KW-0732">Signal</keyword>
<dbReference type="Gene3D" id="3.90.1300.10">
    <property type="entry name" value="Amidase signature (AS) domain"/>
    <property type="match status" value="1"/>
</dbReference>
<evidence type="ECO:0000313" key="3">
    <source>
        <dbReference type="EMBL" id="KTB27435.1"/>
    </source>
</evidence>
<name>A0A0W0ETV7_MONRR</name>
<dbReference type="eggNOG" id="KOG1211">
    <property type="taxonomic scope" value="Eukaryota"/>
</dbReference>
<reference evidence="3 4" key="1">
    <citation type="submission" date="2015-12" db="EMBL/GenBank/DDBJ databases">
        <title>Draft genome sequence of Moniliophthora roreri, the causal agent of frosty pod rot of cacao.</title>
        <authorList>
            <person name="Aime M.C."/>
            <person name="Diaz-Valderrama J.R."/>
            <person name="Kijpornyongpan T."/>
            <person name="Phillips-Mora W."/>
        </authorList>
    </citation>
    <scope>NUCLEOTIDE SEQUENCE [LARGE SCALE GENOMIC DNA]</scope>
    <source>
        <strain evidence="3 4">MCA 2952</strain>
    </source>
</reference>
<evidence type="ECO:0000256" key="1">
    <source>
        <dbReference type="SAM" id="SignalP"/>
    </source>
</evidence>
<feature type="chain" id="PRO_5006901152" description="Amidase domain-containing protein" evidence="1">
    <location>
        <begin position="20"/>
        <end position="551"/>
    </location>
</feature>
<feature type="domain" description="Amidase" evidence="2">
    <location>
        <begin position="63"/>
        <end position="516"/>
    </location>
</feature>